<dbReference type="RefSeq" id="WP_228707307.1">
    <property type="nucleotide sequence ID" value="NZ_UGQC01000001.1"/>
</dbReference>
<sequence length="187" mass="20837">MHEKASMHDKEVSRFLSRVLRHKPELIGIVLDEQGYTDIETLINNACEFGKHFDYAQLLAVVANNDKQRFQLSDDGTQIRAVQGHSHPSVKRHYEPQTPPNVLYHGTAVKSLDSIKQHGLTAQSRHYVHLSADSDTATKVGARHGKAVVLTIDTATMHAEGHVFYQAENGVWLTESVAVGYIDFGSH</sequence>
<evidence type="ECO:0000313" key="6">
    <source>
        <dbReference type="EMBL" id="STZ00541.1"/>
    </source>
</evidence>
<keyword evidence="7" id="KW-1185">Reference proteome</keyword>
<dbReference type="Gene3D" id="3.20.170.30">
    <property type="match status" value="1"/>
</dbReference>
<comment type="function">
    <text evidence="4 5">Removes the 2'-phosphate from RNA via an intermediate in which the phosphate is ADP-ribosylated by NAD followed by a presumed transesterification to release the RNA and generate ADP-ribose 1''-2''-cyclic phosphate (APPR&gt;P). May function as an ADP-ribosylase.</text>
</comment>
<dbReference type="SUPFAM" id="SSF56399">
    <property type="entry name" value="ADP-ribosylation"/>
    <property type="match status" value="1"/>
</dbReference>
<gene>
    <name evidence="5" type="primary">kptA</name>
    <name evidence="6" type="ORF">NCTC7911_01942</name>
</gene>
<dbReference type="InterPro" id="IPR022928">
    <property type="entry name" value="RNA_2'-PTrans_KptA"/>
</dbReference>
<proteinExistence type="inferred from homology"/>
<dbReference type="AlphaFoldDB" id="A0A378QIM5"/>
<organism evidence="6 7">
    <name type="scientific">Moraxella lacunata</name>
    <dbReference type="NCBI Taxonomy" id="477"/>
    <lineage>
        <taxon>Bacteria</taxon>
        <taxon>Pseudomonadati</taxon>
        <taxon>Pseudomonadota</taxon>
        <taxon>Gammaproteobacteria</taxon>
        <taxon>Moraxellales</taxon>
        <taxon>Moraxellaceae</taxon>
        <taxon>Moraxella</taxon>
    </lineage>
</organism>
<dbReference type="PANTHER" id="PTHR12684:SF2">
    <property type="entry name" value="TRNA 2'-PHOSPHOTRANSFERASE 1"/>
    <property type="match status" value="1"/>
</dbReference>
<reference evidence="6 7" key="1">
    <citation type="submission" date="2018-06" db="EMBL/GenBank/DDBJ databases">
        <authorList>
            <consortium name="Pathogen Informatics"/>
            <person name="Doyle S."/>
        </authorList>
    </citation>
    <scope>NUCLEOTIDE SEQUENCE [LARGE SCALE GENOMIC DNA]</scope>
    <source>
        <strain evidence="6 7">NCTC7911</strain>
    </source>
</reference>
<dbReference type="HAMAP" id="MF_00299">
    <property type="entry name" value="KptA"/>
    <property type="match status" value="1"/>
</dbReference>
<dbReference type="InterPro" id="IPR042081">
    <property type="entry name" value="RNA_2'-PTrans_C"/>
</dbReference>
<comment type="similarity">
    <text evidence="1 5">Belongs to the KptA/TPT1 family.</text>
</comment>
<keyword evidence="2 5" id="KW-0808">Transferase</keyword>
<dbReference type="GeneID" id="302270483"/>
<keyword evidence="3 5" id="KW-0520">NAD</keyword>
<dbReference type="PANTHER" id="PTHR12684">
    <property type="entry name" value="PUTATIVE PHOSPHOTRANSFERASE"/>
    <property type="match status" value="1"/>
</dbReference>
<dbReference type="Pfam" id="PF01885">
    <property type="entry name" value="PTS_2-RNA"/>
    <property type="match status" value="1"/>
</dbReference>
<dbReference type="InterPro" id="IPR002745">
    <property type="entry name" value="Ptrans_KptA/Tpt1"/>
</dbReference>
<name>A0A378QIM5_MORLA</name>
<dbReference type="Proteomes" id="UP000254107">
    <property type="component" value="Unassembled WGS sequence"/>
</dbReference>
<dbReference type="InterPro" id="IPR042080">
    <property type="entry name" value="RNA_2'-PTrans_N"/>
</dbReference>
<dbReference type="EC" id="2.7.1.-" evidence="5"/>
<evidence type="ECO:0000256" key="1">
    <source>
        <dbReference type="ARBA" id="ARBA00009836"/>
    </source>
</evidence>
<dbReference type="NCBIfam" id="NF002014">
    <property type="entry name" value="PRK00819.1-4"/>
    <property type="match status" value="1"/>
</dbReference>
<evidence type="ECO:0000256" key="5">
    <source>
        <dbReference type="HAMAP-Rule" id="MF_00299"/>
    </source>
</evidence>
<evidence type="ECO:0000256" key="2">
    <source>
        <dbReference type="ARBA" id="ARBA00022679"/>
    </source>
</evidence>
<protein>
    <recommendedName>
        <fullName evidence="5">Probable RNA 2'-phosphotransferase</fullName>
        <ecNumber evidence="5">2.7.1.-</ecNumber>
    </recommendedName>
</protein>
<dbReference type="GO" id="GO:0003950">
    <property type="term" value="F:NAD+ poly-ADP-ribosyltransferase activity"/>
    <property type="evidence" value="ECO:0007669"/>
    <property type="project" value="InterPro"/>
</dbReference>
<accession>A0A378QIM5</accession>
<dbReference type="Gene3D" id="1.10.10.970">
    <property type="entry name" value="RNA 2'-phosphotransferase, Tpt1/KptA family, N-terminal domain"/>
    <property type="match status" value="1"/>
</dbReference>
<dbReference type="EMBL" id="UGQC01000001">
    <property type="protein sequence ID" value="STZ00541.1"/>
    <property type="molecule type" value="Genomic_DNA"/>
</dbReference>
<evidence type="ECO:0000256" key="4">
    <source>
        <dbReference type="ARBA" id="ARBA00025212"/>
    </source>
</evidence>
<dbReference type="GO" id="GO:0006388">
    <property type="term" value="P:tRNA splicing, via endonucleolytic cleavage and ligation"/>
    <property type="evidence" value="ECO:0007669"/>
    <property type="project" value="UniProtKB-UniRule"/>
</dbReference>
<evidence type="ECO:0000313" key="7">
    <source>
        <dbReference type="Proteomes" id="UP000254107"/>
    </source>
</evidence>
<dbReference type="GO" id="GO:0000215">
    <property type="term" value="F:tRNA 2'-phosphotransferase activity"/>
    <property type="evidence" value="ECO:0007669"/>
    <property type="project" value="TreeGrafter"/>
</dbReference>
<evidence type="ECO:0000256" key="3">
    <source>
        <dbReference type="ARBA" id="ARBA00023027"/>
    </source>
</evidence>